<keyword evidence="3" id="KW-1185">Reference proteome</keyword>
<dbReference type="InterPro" id="IPR036237">
    <property type="entry name" value="Xyl_isomerase-like_sf"/>
</dbReference>
<protein>
    <submittedName>
        <fullName evidence="2">Inosose isomerase, Xylose isomerase domain protein TIM barrel</fullName>
        <ecNumber evidence="2">5.3.99.11</ecNumber>
    </submittedName>
</protein>
<keyword evidence="2" id="KW-0413">Isomerase</keyword>
<accession>A0ABM8V9K5</accession>
<dbReference type="Gene3D" id="3.20.20.150">
    <property type="entry name" value="Divalent-metal-dependent TIM barrel enzymes"/>
    <property type="match status" value="1"/>
</dbReference>
<evidence type="ECO:0000259" key="1">
    <source>
        <dbReference type="Pfam" id="PF01261"/>
    </source>
</evidence>
<evidence type="ECO:0000313" key="3">
    <source>
        <dbReference type="Proteomes" id="UP000681526"/>
    </source>
</evidence>
<evidence type="ECO:0000313" key="2">
    <source>
        <dbReference type="EMBL" id="CAG5093236.1"/>
    </source>
</evidence>
<proteinExistence type="predicted"/>
<dbReference type="InterPro" id="IPR050312">
    <property type="entry name" value="IolE/XylAMocC-like"/>
</dbReference>
<name>A0ABM8V9K5_THEXY</name>
<sequence>MIRGLTRAGLGTKWTDEELIRKAGEYGFGAVDFDPRGLIGEKGLDGARRLLDETGVRLGAIGLPVEWRKSDAEFRAGLPQLAEIAEAAAALGGTRCCTYILPSTDEPAARFMAKAVVRLRACAELLGAYGIRLGLEFVGPHHLRTAWRHPFIWTIEETLEFAAAIGTPNVGLLVDVYHVVTTGAGPDDIRRLDKRQVVHVHINDAKNLPVHELRDNDRLITGEGVLDLKGFVDALRDIGYDGPVAQEVLTPAPPEEDPEELIKRTKAGFDRLFGLEE</sequence>
<organism evidence="2 3">
    <name type="scientific">Thermobacillus xylanilyticus</name>
    <dbReference type="NCBI Taxonomy" id="76633"/>
    <lineage>
        <taxon>Bacteria</taxon>
        <taxon>Bacillati</taxon>
        <taxon>Bacillota</taxon>
        <taxon>Bacilli</taxon>
        <taxon>Bacillales</taxon>
        <taxon>Paenibacillaceae</taxon>
        <taxon>Thermobacillus</taxon>
    </lineage>
</organism>
<feature type="domain" description="Xylose isomerase-like TIM barrel" evidence="1">
    <location>
        <begin position="21"/>
        <end position="264"/>
    </location>
</feature>
<dbReference type="EC" id="5.3.99.11" evidence="2"/>
<dbReference type="PANTHER" id="PTHR12110">
    <property type="entry name" value="HYDROXYPYRUVATE ISOMERASE"/>
    <property type="match status" value="1"/>
</dbReference>
<dbReference type="EMBL" id="CAJRAY010000103">
    <property type="protein sequence ID" value="CAG5093236.1"/>
    <property type="molecule type" value="Genomic_DNA"/>
</dbReference>
<dbReference type="SUPFAM" id="SSF51658">
    <property type="entry name" value="Xylose isomerase-like"/>
    <property type="match status" value="1"/>
</dbReference>
<comment type="caution">
    <text evidence="2">The sequence shown here is derived from an EMBL/GenBank/DDBJ whole genome shotgun (WGS) entry which is preliminary data.</text>
</comment>
<dbReference type="RefSeq" id="WP_213486935.1">
    <property type="nucleotide sequence ID" value="NZ_CAJRAY010000103.1"/>
</dbReference>
<dbReference type="GO" id="GO:0016853">
    <property type="term" value="F:isomerase activity"/>
    <property type="evidence" value="ECO:0007669"/>
    <property type="project" value="UniProtKB-KW"/>
</dbReference>
<dbReference type="InterPro" id="IPR013022">
    <property type="entry name" value="Xyl_isomerase-like_TIM-brl"/>
</dbReference>
<gene>
    <name evidence="2" type="primary">txxe 3685-iolI</name>
    <name evidence="2" type="ORF">TXXE_19440</name>
</gene>
<reference evidence="2 3" key="1">
    <citation type="submission" date="2021-04" db="EMBL/GenBank/DDBJ databases">
        <authorList>
            <person name="Rakotoarivonina H."/>
        </authorList>
    </citation>
    <scope>NUCLEOTIDE SEQUENCE [LARGE SCALE GENOMIC DNA]</scope>
    <source>
        <strain evidence="2 3">XE</strain>
    </source>
</reference>
<dbReference type="Pfam" id="PF01261">
    <property type="entry name" value="AP_endonuc_2"/>
    <property type="match status" value="1"/>
</dbReference>
<dbReference type="Proteomes" id="UP000681526">
    <property type="component" value="Unassembled WGS sequence"/>
</dbReference>